<evidence type="ECO:0000313" key="2">
    <source>
        <dbReference type="EMBL" id="MQL75904.1"/>
    </source>
</evidence>
<dbReference type="EMBL" id="NMUH01000270">
    <property type="protein sequence ID" value="MQL75904.1"/>
    <property type="molecule type" value="Genomic_DNA"/>
</dbReference>
<feature type="region of interest" description="Disordered" evidence="1">
    <location>
        <begin position="75"/>
        <end position="223"/>
    </location>
</feature>
<feature type="compositionally biased region" description="Polar residues" evidence="1">
    <location>
        <begin position="168"/>
        <end position="178"/>
    </location>
</feature>
<sequence length="223" mass="24530">MHGEQAATTNVRQRTYATASPYLKRVGGVSLANKAHPLPARAVGTPTSRSKTTLQSSKARNTYHRVLQSSRTEKILNHNPANPRHTPTETKKLTEPQSNHVRPEFHNRSTNILDLHEVRKEQPGVTPRDTKQPSENECLTTGTATSYLHKVEGPQAEPPCTSDMPRGQGTTHSGATTDGTKERVTEIEVGCLHQAPRENPQSGKPLNTAHKDKLTKPKEARHG</sequence>
<evidence type="ECO:0000256" key="1">
    <source>
        <dbReference type="SAM" id="MobiDB-lite"/>
    </source>
</evidence>
<feature type="region of interest" description="Disordered" evidence="1">
    <location>
        <begin position="1"/>
        <end position="20"/>
    </location>
</feature>
<name>A0A843U2N0_COLES</name>
<proteinExistence type="predicted"/>
<comment type="caution">
    <text evidence="2">The sequence shown here is derived from an EMBL/GenBank/DDBJ whole genome shotgun (WGS) entry which is preliminary data.</text>
</comment>
<feature type="region of interest" description="Disordered" evidence="1">
    <location>
        <begin position="37"/>
        <end position="57"/>
    </location>
</feature>
<feature type="compositionally biased region" description="Polar residues" evidence="1">
    <location>
        <begin position="135"/>
        <end position="146"/>
    </location>
</feature>
<feature type="compositionally biased region" description="Polar residues" evidence="1">
    <location>
        <begin position="45"/>
        <end position="57"/>
    </location>
</feature>
<dbReference type="AlphaFoldDB" id="A0A843U2N0"/>
<feature type="compositionally biased region" description="Basic and acidic residues" evidence="1">
    <location>
        <begin position="209"/>
        <end position="223"/>
    </location>
</feature>
<keyword evidence="3" id="KW-1185">Reference proteome</keyword>
<gene>
    <name evidence="2" type="ORF">Taro_008284</name>
</gene>
<organism evidence="2 3">
    <name type="scientific">Colocasia esculenta</name>
    <name type="common">Wild taro</name>
    <name type="synonym">Arum esculentum</name>
    <dbReference type="NCBI Taxonomy" id="4460"/>
    <lineage>
        <taxon>Eukaryota</taxon>
        <taxon>Viridiplantae</taxon>
        <taxon>Streptophyta</taxon>
        <taxon>Embryophyta</taxon>
        <taxon>Tracheophyta</taxon>
        <taxon>Spermatophyta</taxon>
        <taxon>Magnoliopsida</taxon>
        <taxon>Liliopsida</taxon>
        <taxon>Araceae</taxon>
        <taxon>Aroideae</taxon>
        <taxon>Colocasieae</taxon>
        <taxon>Colocasia</taxon>
    </lineage>
</organism>
<protein>
    <submittedName>
        <fullName evidence="2">Uncharacterized protein</fullName>
    </submittedName>
</protein>
<feature type="compositionally biased region" description="Polar residues" evidence="1">
    <location>
        <begin position="1"/>
        <end position="18"/>
    </location>
</feature>
<feature type="compositionally biased region" description="Basic and acidic residues" evidence="1">
    <location>
        <begin position="114"/>
        <end position="134"/>
    </location>
</feature>
<accession>A0A843U2N0</accession>
<reference evidence="2" key="1">
    <citation type="submission" date="2017-07" db="EMBL/GenBank/DDBJ databases">
        <title>Taro Niue Genome Assembly and Annotation.</title>
        <authorList>
            <person name="Atibalentja N."/>
            <person name="Keating K."/>
            <person name="Fields C.J."/>
        </authorList>
    </citation>
    <scope>NUCLEOTIDE SEQUENCE</scope>
    <source>
        <strain evidence="2">Niue_2</strain>
        <tissue evidence="2">Leaf</tissue>
    </source>
</reference>
<dbReference type="Proteomes" id="UP000652761">
    <property type="component" value="Unassembled WGS sequence"/>
</dbReference>
<evidence type="ECO:0000313" key="3">
    <source>
        <dbReference type="Proteomes" id="UP000652761"/>
    </source>
</evidence>